<dbReference type="OrthoDB" id="9784036at2"/>
<keyword evidence="4" id="KW-1185">Reference proteome</keyword>
<dbReference type="RefSeq" id="WP_073850772.1">
    <property type="nucleotide sequence ID" value="NZ_LVWA01000003.1"/>
</dbReference>
<dbReference type="InterPro" id="IPR052558">
    <property type="entry name" value="Siderophore_Hydrolase_D"/>
</dbReference>
<gene>
    <name evidence="3" type="ORF">A3841_09835</name>
</gene>
<dbReference type="Pfam" id="PF00756">
    <property type="entry name" value="Esterase"/>
    <property type="match status" value="1"/>
</dbReference>
<organism evidence="3 4">
    <name type="scientific">Pontibacter flavimaris</name>
    <dbReference type="NCBI Taxonomy" id="1797110"/>
    <lineage>
        <taxon>Bacteria</taxon>
        <taxon>Pseudomonadati</taxon>
        <taxon>Bacteroidota</taxon>
        <taxon>Cytophagia</taxon>
        <taxon>Cytophagales</taxon>
        <taxon>Hymenobacteraceae</taxon>
        <taxon>Pontibacter</taxon>
    </lineage>
</organism>
<keyword evidence="2" id="KW-0378">Hydrolase</keyword>
<dbReference type="AlphaFoldDB" id="A0A1Q5PGJ2"/>
<dbReference type="InterPro" id="IPR000801">
    <property type="entry name" value="Esterase-like"/>
</dbReference>
<dbReference type="SUPFAM" id="SSF53474">
    <property type="entry name" value="alpha/beta-Hydrolases"/>
    <property type="match status" value="1"/>
</dbReference>
<accession>A0A1Q5PGJ2</accession>
<comment type="similarity">
    <text evidence="1">Belongs to the esterase D family.</text>
</comment>
<evidence type="ECO:0000256" key="1">
    <source>
        <dbReference type="ARBA" id="ARBA00005622"/>
    </source>
</evidence>
<sequence length="290" mass="33144">MIRIFLLLILIFSTTLTFGQVSRQEKKDGSKPFILGLIDEIHSKELAEKRILNIYLPEGYSQKDTVRYPVIYLLDGSADEDFIHVVGLVQFNSFEWINQVPKSIVVGIATVDRRRDFTFPTSIEEDRKRYPTTGHSDKFIAFLETELQPYIEKKYKTNGSKTIIGQSLGGLLITEILFKKPTLFNKYVIISPSLWWDNGSLLDQKFKIPEGGFTQQTDVYIGVGKEGLTPTAIPRVMEVDANLLAEKLKETKSKSINVYFDYLPQEDHATIMHQAVSNSFKLLYPKGHKE</sequence>
<protein>
    <submittedName>
        <fullName evidence="3">Esterase</fullName>
    </submittedName>
</protein>
<dbReference type="InterPro" id="IPR029058">
    <property type="entry name" value="AB_hydrolase_fold"/>
</dbReference>
<comment type="caution">
    <text evidence="3">The sequence shown here is derived from an EMBL/GenBank/DDBJ whole genome shotgun (WGS) entry which is preliminary data.</text>
</comment>
<evidence type="ECO:0000256" key="2">
    <source>
        <dbReference type="ARBA" id="ARBA00022801"/>
    </source>
</evidence>
<dbReference type="Proteomes" id="UP000186551">
    <property type="component" value="Unassembled WGS sequence"/>
</dbReference>
<name>A0A1Q5PGJ2_9BACT</name>
<evidence type="ECO:0000313" key="3">
    <source>
        <dbReference type="EMBL" id="OKL41356.1"/>
    </source>
</evidence>
<proteinExistence type="inferred from homology"/>
<dbReference type="PANTHER" id="PTHR40841:SF2">
    <property type="entry name" value="SIDEROPHORE-DEGRADING ESTERASE (EUROFUNG)"/>
    <property type="match status" value="1"/>
</dbReference>
<dbReference type="STRING" id="1797110.A3841_09835"/>
<evidence type="ECO:0000313" key="4">
    <source>
        <dbReference type="Proteomes" id="UP000186551"/>
    </source>
</evidence>
<dbReference type="EMBL" id="LVWA01000003">
    <property type="protein sequence ID" value="OKL41356.1"/>
    <property type="molecule type" value="Genomic_DNA"/>
</dbReference>
<reference evidence="3 4" key="1">
    <citation type="submission" date="2016-03" db="EMBL/GenBank/DDBJ databases">
        <title>Genome sequence of Pontibacter sp. nov., of the family cytophagaceae, isolated from marine sediment of the Yellow Sea, China.</title>
        <authorList>
            <person name="Zhang G."/>
            <person name="Zhang R."/>
        </authorList>
    </citation>
    <scope>NUCLEOTIDE SEQUENCE [LARGE SCALE GENOMIC DNA]</scope>
    <source>
        <strain evidence="3 4">S10-8</strain>
    </source>
</reference>
<dbReference type="PANTHER" id="PTHR40841">
    <property type="entry name" value="SIDEROPHORE TRIACETYLFUSARININE C ESTERASE"/>
    <property type="match status" value="1"/>
</dbReference>
<dbReference type="Gene3D" id="3.40.50.1820">
    <property type="entry name" value="alpha/beta hydrolase"/>
    <property type="match status" value="1"/>
</dbReference>
<dbReference type="GO" id="GO:0016788">
    <property type="term" value="F:hydrolase activity, acting on ester bonds"/>
    <property type="evidence" value="ECO:0007669"/>
    <property type="project" value="TreeGrafter"/>
</dbReference>